<evidence type="ECO:0000256" key="3">
    <source>
        <dbReference type="ARBA" id="ARBA00023277"/>
    </source>
</evidence>
<dbReference type="Gene3D" id="3.40.50.1700">
    <property type="entry name" value="Glycoside hydrolase family 3 C-terminal domain"/>
    <property type="match status" value="1"/>
</dbReference>
<dbReference type="SUPFAM" id="SSF51445">
    <property type="entry name" value="(Trans)glycosidases"/>
    <property type="match status" value="1"/>
</dbReference>
<dbReference type="InterPro" id="IPR050288">
    <property type="entry name" value="Cellulose_deg_GH3"/>
</dbReference>
<proteinExistence type="inferred from homology"/>
<evidence type="ECO:0000259" key="6">
    <source>
        <dbReference type="PROSITE" id="PS51820"/>
    </source>
</evidence>
<dbReference type="Pfam" id="PF14310">
    <property type="entry name" value="Fn3-like"/>
    <property type="match status" value="1"/>
</dbReference>
<evidence type="ECO:0000256" key="5">
    <source>
        <dbReference type="SAM" id="MobiDB-lite"/>
    </source>
</evidence>
<dbReference type="GO" id="GO:0005975">
    <property type="term" value="P:carbohydrate metabolic process"/>
    <property type="evidence" value="ECO:0007669"/>
    <property type="project" value="InterPro"/>
</dbReference>
<dbReference type="InterPro" id="IPR036962">
    <property type="entry name" value="Glyco_hydro_3_N_sf"/>
</dbReference>
<dbReference type="SMART" id="SM00758">
    <property type="entry name" value="PA14"/>
    <property type="match status" value="1"/>
</dbReference>
<keyword evidence="4 7" id="KW-0326">Glycosidase</keyword>
<dbReference type="InterPro" id="IPR011658">
    <property type="entry name" value="PA14_dom"/>
</dbReference>
<dbReference type="PANTHER" id="PTHR42715:SF10">
    <property type="entry name" value="BETA-GLUCOSIDASE"/>
    <property type="match status" value="1"/>
</dbReference>
<sequence length="822" mass="91437">MNVHNQDTIEQKISELLSQMTLSEKVSLLSGKDAWRTMPIPRLGIPSITMTDGPHGVRSSYPEAGRKAGPTTCFPTGVSMAATWNTALIEKVGMALAEETRAMDCDILLGPCVNIVRHPLAGRNFESYSEDPYLNGKMGVAWVKGLQSKKVGASLKHFAANNQEFERHRGSSELDERTLREIYLPHFEMVVKEAKPFTVMCAYNRINGVYASQNRHLLREILKEEWGFDGVVVSDWGANHTIFESVENGLDLEMPGPARYYGKLLEDAVHNWQIDEKVIDDAVRRILRILFRAGKFDDPATLPPGSVNTPEHQALALEVAEEAITLLKNEADLLPLDIEKIRTLAVIGPNAAEDRIGGGGSSYVDPPYRVSPLEALRARFGDKIQIEYEKGCDNYHQPPVLGADWLGVNGLKVDFFDNPALQGQPAGTISIPKAEMWMWANSLPASKITSPRFSLRASGSFTPLESGNFTFFLVNTSTCRVFINGNKVFENTSKPKEHRAESEVQFQTTLEEGKSYDLVIEYLKDNDEEFAFWKLACMRVFGPGEDNRIQKAAELAAKSDVALVFIGMPEGFESEGYDRPDMRLPGPQDELVRAVLKANPRTVVILNAGSPVEMPWAEDVPAILEAYYPGQEGGNAVAKILFGEINPSGKLTVTFPRRLEDTPAYINYPGDRKVYYGEGIFVGYRYYEKKKVSPLFPFGHGLSYTTFEYENLTLPSEVNIGESVKVQVTVKNTGKRAGKEVVQLYVGDPESSLVRPPKELKGFAKVELQPGESKTVSFELDERAFAFYDPYQSRWVVEPGEFQILVGSSSQDIRASAVLRMA</sequence>
<dbReference type="eggNOG" id="COG1472">
    <property type="taxonomic scope" value="Bacteria"/>
</dbReference>
<dbReference type="Pfam" id="PF01915">
    <property type="entry name" value="Glyco_hydro_3_C"/>
    <property type="match status" value="1"/>
</dbReference>
<dbReference type="Gene3D" id="3.20.20.300">
    <property type="entry name" value="Glycoside hydrolase, family 3, N-terminal domain"/>
    <property type="match status" value="1"/>
</dbReference>
<evidence type="ECO:0000256" key="2">
    <source>
        <dbReference type="ARBA" id="ARBA00022801"/>
    </source>
</evidence>
<keyword evidence="8" id="KW-1185">Reference proteome</keyword>
<name>E8N5R8_ANATU</name>
<keyword evidence="3" id="KW-0119">Carbohydrate metabolism</keyword>
<dbReference type="eggNOG" id="COG1361">
    <property type="taxonomic scope" value="Bacteria"/>
</dbReference>
<comment type="similarity">
    <text evidence="1 4">Belongs to the glycosyl hydrolase 3 family.</text>
</comment>
<dbReference type="EMBL" id="AP012029">
    <property type="protein sequence ID" value="BAJ63782.1"/>
    <property type="molecule type" value="Genomic_DNA"/>
</dbReference>
<dbReference type="InterPro" id="IPR036881">
    <property type="entry name" value="Glyco_hydro_3_C_sf"/>
</dbReference>
<evidence type="ECO:0000313" key="8">
    <source>
        <dbReference type="Proteomes" id="UP000008922"/>
    </source>
</evidence>
<evidence type="ECO:0000313" key="7">
    <source>
        <dbReference type="EMBL" id="BAJ63782.1"/>
    </source>
</evidence>
<dbReference type="GO" id="GO:0008422">
    <property type="term" value="F:beta-glucosidase activity"/>
    <property type="evidence" value="ECO:0007669"/>
    <property type="project" value="UniProtKB-EC"/>
</dbReference>
<dbReference type="InterPro" id="IPR037524">
    <property type="entry name" value="PA14/GLEYA"/>
</dbReference>
<dbReference type="InterPro" id="IPR019800">
    <property type="entry name" value="Glyco_hydro_3_AS"/>
</dbReference>
<dbReference type="PROSITE" id="PS51820">
    <property type="entry name" value="PA14"/>
    <property type="match status" value="1"/>
</dbReference>
<dbReference type="RefSeq" id="WP_013560160.1">
    <property type="nucleotide sequence ID" value="NC_014960.1"/>
</dbReference>
<dbReference type="InterPro" id="IPR013783">
    <property type="entry name" value="Ig-like_fold"/>
</dbReference>
<dbReference type="PRINTS" id="PR00133">
    <property type="entry name" value="GLHYDRLASE3"/>
</dbReference>
<dbReference type="OrthoDB" id="9805821at2"/>
<dbReference type="SUPFAM" id="SSF52279">
    <property type="entry name" value="Beta-D-glucan exohydrolase, C-terminal domain"/>
    <property type="match status" value="1"/>
</dbReference>
<dbReference type="InterPro" id="IPR002772">
    <property type="entry name" value="Glyco_hydro_3_C"/>
</dbReference>
<dbReference type="EC" id="3.2.1.21" evidence="7"/>
<protein>
    <submittedName>
        <fullName evidence="7">Beta-glucosidase</fullName>
        <ecNumber evidence="7">3.2.1.21</ecNumber>
    </submittedName>
</protein>
<organism evidence="7 8">
    <name type="scientific">Anaerolinea thermophila (strain DSM 14523 / JCM 11388 / NBRC 100420 / UNI-1)</name>
    <dbReference type="NCBI Taxonomy" id="926569"/>
    <lineage>
        <taxon>Bacteria</taxon>
        <taxon>Bacillati</taxon>
        <taxon>Chloroflexota</taxon>
        <taxon>Anaerolineae</taxon>
        <taxon>Anaerolineales</taxon>
        <taxon>Anaerolineaceae</taxon>
        <taxon>Anaerolinea</taxon>
    </lineage>
</organism>
<dbReference type="FunFam" id="2.60.40.10:FF:000495">
    <property type="entry name" value="Periplasmic beta-glucosidase"/>
    <property type="match status" value="1"/>
</dbReference>
<accession>E8N5R8</accession>
<dbReference type="Pfam" id="PF00933">
    <property type="entry name" value="Glyco_hydro_3"/>
    <property type="match status" value="1"/>
</dbReference>
<feature type="region of interest" description="Disordered" evidence="5">
    <location>
        <begin position="46"/>
        <end position="66"/>
    </location>
</feature>
<dbReference type="HOGENOM" id="CLU_004542_4_0_0"/>
<dbReference type="Pfam" id="PF07691">
    <property type="entry name" value="PA14"/>
    <property type="match status" value="1"/>
</dbReference>
<dbReference type="Proteomes" id="UP000008922">
    <property type="component" value="Chromosome"/>
</dbReference>
<dbReference type="Gene3D" id="2.60.40.10">
    <property type="entry name" value="Immunoglobulins"/>
    <property type="match status" value="1"/>
</dbReference>
<dbReference type="SMART" id="SM01217">
    <property type="entry name" value="Fn3_like"/>
    <property type="match status" value="1"/>
</dbReference>
<dbReference type="InterPro" id="IPR026891">
    <property type="entry name" value="Fn3-like"/>
</dbReference>
<dbReference type="STRING" id="926569.ANT_17560"/>
<dbReference type="Gene3D" id="2.60.120.260">
    <property type="entry name" value="Galactose-binding domain-like"/>
    <property type="match status" value="1"/>
</dbReference>
<reference evidence="7 8" key="1">
    <citation type="submission" date="2010-12" db="EMBL/GenBank/DDBJ databases">
        <title>Whole genome sequence of Anaerolinea thermophila UNI-1.</title>
        <authorList>
            <person name="Narita-Yamada S."/>
            <person name="Kishi E."/>
            <person name="Watanabe Y."/>
            <person name="Takasaki K."/>
            <person name="Ankai A."/>
            <person name="Oguchi A."/>
            <person name="Fukui S."/>
            <person name="Takahashi M."/>
            <person name="Yashiro I."/>
            <person name="Hosoyama A."/>
            <person name="Sekiguchi Y."/>
            <person name="Hanada S."/>
            <person name="Fujita N."/>
        </authorList>
    </citation>
    <scope>NUCLEOTIDE SEQUENCE [LARGE SCALE GENOMIC DNA]</scope>
    <source>
        <strain evidence="8">DSM 14523 / JCM 11388 / NBRC 100420 / UNI-1</strain>
    </source>
</reference>
<dbReference type="InterPro" id="IPR017853">
    <property type="entry name" value="GH"/>
</dbReference>
<dbReference type="KEGG" id="atm:ANT_17560"/>
<gene>
    <name evidence="7" type="ordered locus">ANT_17560</name>
</gene>
<feature type="domain" description="PA14" evidence="6">
    <location>
        <begin position="406"/>
        <end position="553"/>
    </location>
</feature>
<dbReference type="PROSITE" id="PS00775">
    <property type="entry name" value="GLYCOSYL_HYDROL_F3"/>
    <property type="match status" value="1"/>
</dbReference>
<evidence type="ECO:0000256" key="4">
    <source>
        <dbReference type="RuleBase" id="RU361161"/>
    </source>
</evidence>
<dbReference type="PANTHER" id="PTHR42715">
    <property type="entry name" value="BETA-GLUCOSIDASE"/>
    <property type="match status" value="1"/>
</dbReference>
<keyword evidence="2 4" id="KW-0378">Hydrolase</keyword>
<dbReference type="InParanoid" id="E8N5R8"/>
<dbReference type="AlphaFoldDB" id="E8N5R8"/>
<dbReference type="InterPro" id="IPR001764">
    <property type="entry name" value="Glyco_hydro_3_N"/>
</dbReference>
<evidence type="ECO:0000256" key="1">
    <source>
        <dbReference type="ARBA" id="ARBA00005336"/>
    </source>
</evidence>